<evidence type="ECO:0000259" key="2">
    <source>
        <dbReference type="Pfam" id="PF17802"/>
    </source>
</evidence>
<dbReference type="AlphaFoldDB" id="A0A6N7UZL5"/>
<dbReference type="CDD" id="cd00222">
    <property type="entry name" value="CollagenBindB"/>
    <property type="match status" value="2"/>
</dbReference>
<dbReference type="InterPro" id="IPR013783">
    <property type="entry name" value="Ig-like_fold"/>
</dbReference>
<dbReference type="Proteomes" id="UP000434409">
    <property type="component" value="Unassembled WGS sequence"/>
</dbReference>
<feature type="domain" description="SpaA-like prealbumin fold" evidence="2">
    <location>
        <begin position="3"/>
        <end position="73"/>
    </location>
</feature>
<gene>
    <name evidence="3" type="ORF">FYJ34_03405</name>
</gene>
<accession>A0A6N7UZL5</accession>
<feature type="domain" description="CNA-B" evidence="1">
    <location>
        <begin position="89"/>
        <end position="173"/>
    </location>
</feature>
<sequence length="236" mass="26075">MLKVDAEDYSIVLAGAVFEVTRPDGSVFELTTGTDGTVTSGFLVQGTYKVKEKIPPIGYEPNSEEYILEVSPLGGALKTISNNPIKINIAGTKIWDDANNQDGKRPGKITVNLLKNGNSVKSVEITLGAAGEWKYSFNDLRKYENGQEIKYTITENAVAEYTSQISGYNITNSHTPEVIKISGEKTWNDTDNQDGKRPEEITINLLKNGTKIDSKVVKKSDGWKWKFEGLDKYENG</sequence>
<feature type="domain" description="CNA-B" evidence="1">
    <location>
        <begin position="181"/>
        <end position="236"/>
    </location>
</feature>
<organism evidence="3 4">
    <name type="scientific">Suipraeoptans intestinalis</name>
    <dbReference type="NCBI Taxonomy" id="2606628"/>
    <lineage>
        <taxon>Bacteria</taxon>
        <taxon>Bacillati</taxon>
        <taxon>Bacillota</taxon>
        <taxon>Clostridia</taxon>
        <taxon>Lachnospirales</taxon>
        <taxon>Lachnospiraceae</taxon>
        <taxon>Suipraeoptans</taxon>
    </lineage>
</organism>
<reference evidence="3 4" key="1">
    <citation type="submission" date="2019-08" db="EMBL/GenBank/DDBJ databases">
        <title>In-depth cultivation of the pig gut microbiome towards novel bacterial diversity and tailored functional studies.</title>
        <authorList>
            <person name="Wylensek D."/>
            <person name="Hitch T.C.A."/>
            <person name="Clavel T."/>
        </authorList>
    </citation>
    <scope>NUCLEOTIDE SEQUENCE [LARGE SCALE GENOMIC DNA]</scope>
    <source>
        <strain evidence="3 4">68-1-5</strain>
    </source>
</reference>
<dbReference type="EMBL" id="VULY01000018">
    <property type="protein sequence ID" value="MSR93337.1"/>
    <property type="molecule type" value="Genomic_DNA"/>
</dbReference>
<evidence type="ECO:0000313" key="3">
    <source>
        <dbReference type="EMBL" id="MSR93337.1"/>
    </source>
</evidence>
<comment type="caution">
    <text evidence="3">The sequence shown here is derived from an EMBL/GenBank/DDBJ whole genome shotgun (WGS) entry which is preliminary data.</text>
</comment>
<dbReference type="InterPro" id="IPR008454">
    <property type="entry name" value="Collagen-bd_Cna-like_B-typ_dom"/>
</dbReference>
<dbReference type="InterPro" id="IPR041033">
    <property type="entry name" value="SpaA_PFL_dom_1"/>
</dbReference>
<protein>
    <submittedName>
        <fullName evidence="3">Cna B-type domain-containing protein</fullName>
    </submittedName>
</protein>
<dbReference type="Gene3D" id="2.60.40.1140">
    <property type="entry name" value="Collagen-binding surface protein Cna, B-type domain"/>
    <property type="match status" value="2"/>
</dbReference>
<dbReference type="Pfam" id="PF05738">
    <property type="entry name" value="Cna_B"/>
    <property type="match status" value="2"/>
</dbReference>
<dbReference type="SUPFAM" id="SSF49478">
    <property type="entry name" value="Cna protein B-type domain"/>
    <property type="match status" value="3"/>
</dbReference>
<evidence type="ECO:0000259" key="1">
    <source>
        <dbReference type="Pfam" id="PF05738"/>
    </source>
</evidence>
<dbReference type="Gene3D" id="2.60.40.10">
    <property type="entry name" value="Immunoglobulins"/>
    <property type="match status" value="1"/>
</dbReference>
<dbReference type="Pfam" id="PF17802">
    <property type="entry name" value="SpaA"/>
    <property type="match status" value="1"/>
</dbReference>
<keyword evidence="4" id="KW-1185">Reference proteome</keyword>
<proteinExistence type="predicted"/>
<name>A0A6N7UZL5_9FIRM</name>
<evidence type="ECO:0000313" key="4">
    <source>
        <dbReference type="Proteomes" id="UP000434409"/>
    </source>
</evidence>